<dbReference type="InterPro" id="IPR013766">
    <property type="entry name" value="Thioredoxin_domain"/>
</dbReference>
<dbReference type="GO" id="GO:0006950">
    <property type="term" value="P:response to stress"/>
    <property type="evidence" value="ECO:0007669"/>
    <property type="project" value="UniProtKB-ARBA"/>
</dbReference>
<name>A0A6J4L911_9ACTN</name>
<feature type="domain" description="Thioredoxin" evidence="2">
    <location>
        <begin position="14"/>
        <end position="143"/>
    </location>
</feature>
<dbReference type="Gene3D" id="1.25.40.10">
    <property type="entry name" value="Tetratricopeptide repeat domain"/>
    <property type="match status" value="1"/>
</dbReference>
<accession>A0A6J4L911</accession>
<evidence type="ECO:0000256" key="1">
    <source>
        <dbReference type="SAM" id="MobiDB-lite"/>
    </source>
</evidence>
<dbReference type="Pfam" id="PF00085">
    <property type="entry name" value="Thioredoxin"/>
    <property type="match status" value="1"/>
</dbReference>
<dbReference type="Gene3D" id="3.40.30.10">
    <property type="entry name" value="Glutaredoxin"/>
    <property type="match status" value="1"/>
</dbReference>
<dbReference type="InterPro" id="IPR036249">
    <property type="entry name" value="Thioredoxin-like_sf"/>
</dbReference>
<proteinExistence type="predicted"/>
<evidence type="ECO:0000313" key="3">
    <source>
        <dbReference type="EMBL" id="CAA9325848.1"/>
    </source>
</evidence>
<dbReference type="SUPFAM" id="SSF52833">
    <property type="entry name" value="Thioredoxin-like"/>
    <property type="match status" value="1"/>
</dbReference>
<gene>
    <name evidence="3" type="ORF">AVDCRST_MAG34-357</name>
</gene>
<organism evidence="3">
    <name type="scientific">uncultured Nocardioidaceae bacterium</name>
    <dbReference type="NCBI Taxonomy" id="253824"/>
    <lineage>
        <taxon>Bacteria</taxon>
        <taxon>Bacillati</taxon>
        <taxon>Actinomycetota</taxon>
        <taxon>Actinomycetes</taxon>
        <taxon>Propionibacteriales</taxon>
        <taxon>Nocardioidaceae</taxon>
        <taxon>environmental samples</taxon>
    </lineage>
</organism>
<reference evidence="3" key="1">
    <citation type="submission" date="2020-02" db="EMBL/GenBank/DDBJ databases">
        <authorList>
            <person name="Meier V. D."/>
        </authorList>
    </citation>
    <scope>NUCLEOTIDE SEQUENCE</scope>
    <source>
        <strain evidence="3">AVDCRST_MAG34</strain>
    </source>
</reference>
<sequence>MNMPFSRPGAIDLSGLKRPAPAAAGGPAPSSGASSYAVEVDEQNFQSLLEMSMAAPVVLVVYSPTRMPASAQLADDLSTIAGELDGRIAVGRVDVDAQPAIAQALQVQTIPLVAMVLQGRLAPLLQDAPPLAELRTILGQVLQQMASQGLTGQHEPFADGGATAGSPGDDLEGDEVSDPRYAPAEDALMAGDLDKAVAEYQRLVDASPADTEAAAGLSRARLMQRTSGVDLAAARAAAAEAPDDVDRQLLVADLDLLGGHVDDAFGRLLELIRRTSGEERDRARVHLIELFAVVGNDDPRVLRGRQNLASALF</sequence>
<dbReference type="AlphaFoldDB" id="A0A6J4L911"/>
<protein>
    <submittedName>
        <fullName evidence="3">FIG000875: Thioredoxin domain-containing protein EC-YbbN</fullName>
    </submittedName>
</protein>
<dbReference type="Pfam" id="PF14561">
    <property type="entry name" value="TPR_20"/>
    <property type="match status" value="1"/>
</dbReference>
<dbReference type="PROSITE" id="PS51352">
    <property type="entry name" value="THIOREDOXIN_2"/>
    <property type="match status" value="1"/>
</dbReference>
<evidence type="ECO:0000259" key="2">
    <source>
        <dbReference type="PROSITE" id="PS51352"/>
    </source>
</evidence>
<feature type="region of interest" description="Disordered" evidence="1">
    <location>
        <begin position="149"/>
        <end position="177"/>
    </location>
</feature>
<dbReference type="EMBL" id="CADCUI010000002">
    <property type="protein sequence ID" value="CAA9325848.1"/>
    <property type="molecule type" value="Genomic_DNA"/>
</dbReference>
<dbReference type="InterPro" id="IPR011990">
    <property type="entry name" value="TPR-like_helical_dom_sf"/>
</dbReference>
<dbReference type="SUPFAM" id="SSF48452">
    <property type="entry name" value="TPR-like"/>
    <property type="match status" value="1"/>
</dbReference>